<evidence type="ECO:0000313" key="6">
    <source>
        <dbReference type="EMBL" id="KAK7689432.1"/>
    </source>
</evidence>
<evidence type="ECO:0000313" key="7">
    <source>
        <dbReference type="Proteomes" id="UP001385951"/>
    </source>
</evidence>
<comment type="caution">
    <text evidence="6">The sequence shown here is derived from an EMBL/GenBank/DDBJ whole genome shotgun (WGS) entry which is preliminary data.</text>
</comment>
<evidence type="ECO:0000256" key="1">
    <source>
        <dbReference type="ARBA" id="ARBA00021364"/>
    </source>
</evidence>
<evidence type="ECO:0000256" key="2">
    <source>
        <dbReference type="ARBA" id="ARBA00022598"/>
    </source>
</evidence>
<organism evidence="6 7">
    <name type="scientific">Cerrena zonata</name>
    <dbReference type="NCBI Taxonomy" id="2478898"/>
    <lineage>
        <taxon>Eukaryota</taxon>
        <taxon>Fungi</taxon>
        <taxon>Dikarya</taxon>
        <taxon>Basidiomycota</taxon>
        <taxon>Agaricomycotina</taxon>
        <taxon>Agaricomycetes</taxon>
        <taxon>Polyporales</taxon>
        <taxon>Cerrenaceae</taxon>
        <taxon>Cerrena</taxon>
    </lineage>
</organism>
<evidence type="ECO:0000259" key="5">
    <source>
        <dbReference type="PROSITE" id="PS51987"/>
    </source>
</evidence>
<name>A0AAW0GD22_9APHY</name>
<dbReference type="Gene3D" id="3.30.590.10">
    <property type="entry name" value="Glutamine synthetase/guanido kinase, catalytic domain"/>
    <property type="match status" value="1"/>
</dbReference>
<gene>
    <name evidence="6" type="ORF">QCA50_007224</name>
</gene>
<dbReference type="SMART" id="SM01230">
    <property type="entry name" value="Gln-synt_C"/>
    <property type="match status" value="1"/>
</dbReference>
<dbReference type="Gene3D" id="3.10.20.70">
    <property type="entry name" value="Glutamine synthetase, N-terminal domain"/>
    <property type="match status" value="1"/>
</dbReference>
<dbReference type="GO" id="GO:0006542">
    <property type="term" value="P:glutamine biosynthetic process"/>
    <property type="evidence" value="ECO:0007669"/>
    <property type="project" value="InterPro"/>
</dbReference>
<dbReference type="InterPro" id="IPR014746">
    <property type="entry name" value="Gln_synth/guanido_kin_cat_dom"/>
</dbReference>
<proteinExistence type="inferred from homology"/>
<dbReference type="SUPFAM" id="SSF55931">
    <property type="entry name" value="Glutamine synthetase/guanido kinase"/>
    <property type="match status" value="1"/>
</dbReference>
<dbReference type="GO" id="GO:0004356">
    <property type="term" value="F:glutamine synthetase activity"/>
    <property type="evidence" value="ECO:0007669"/>
    <property type="project" value="InterPro"/>
</dbReference>
<sequence>MSIVPSLGVVYAPSTQSSLPHLTVDQLEGLGINFIRICWVDWTNVTRCRIASLSFFLKLAKSDRPGITMAQVLLGQAYLASAPGFSASGEFVYVPDFSTLRLCSFAPGHASVLGWFQNKDLSPGLDNKLTLDCCLCPRTILRNVLEQASRLGVELLVGFENEFTLLKSTRPVEAVGTHLYASPTATYPGRVETKVLEEIANGIVADGIELQVYHAEGAAGQYEIVTGPLPPLEAADALIHTRQIIHNIAAKHNIHATFAPRVFKDQPGSSTHFHLSLHSANNQKVPNQLSPLEEHFLASLLNHLPSITGITLPTTASYERMVDGIWSGGTYISWGTENRESPVRLTNLATPNTRRFELRFIDGTANPHLSLAAIISAGLAGVREKTKLVIKDCPGPPSAAEMSEEERQALGITKRMALTWEEARSNLDKSRLLRDNLGDEFITKFLLVNKLLVEQMNVYKDDESATLTRLVELF</sequence>
<keyword evidence="7" id="KW-1185">Reference proteome</keyword>
<keyword evidence="2" id="KW-0436">Ligase</keyword>
<dbReference type="Pfam" id="PF00120">
    <property type="entry name" value="Gln-synt_C"/>
    <property type="match status" value="1"/>
</dbReference>
<dbReference type="PANTHER" id="PTHR43785">
    <property type="entry name" value="GAMMA-GLUTAMYLPUTRESCINE SYNTHETASE"/>
    <property type="match status" value="1"/>
</dbReference>
<dbReference type="PROSITE" id="PS51987">
    <property type="entry name" value="GS_CATALYTIC"/>
    <property type="match status" value="1"/>
</dbReference>
<feature type="domain" description="GS catalytic" evidence="5">
    <location>
        <begin position="137"/>
        <end position="474"/>
    </location>
</feature>
<dbReference type="PANTHER" id="PTHR43785:SF2">
    <property type="entry name" value="TYPE-1 GLUTAMINE SYNTHETASE 1"/>
    <property type="match status" value="1"/>
</dbReference>
<accession>A0AAW0GD22</accession>
<dbReference type="AlphaFoldDB" id="A0AAW0GD22"/>
<evidence type="ECO:0000256" key="3">
    <source>
        <dbReference type="PROSITE-ProRule" id="PRU01331"/>
    </source>
</evidence>
<dbReference type="InterPro" id="IPR036651">
    <property type="entry name" value="Gln_synt_N_sf"/>
</dbReference>
<comment type="similarity">
    <text evidence="3 4">Belongs to the glutamine synthetase family.</text>
</comment>
<protein>
    <recommendedName>
        <fullName evidence="1">Glutamine synthetase</fullName>
    </recommendedName>
</protein>
<reference evidence="6 7" key="1">
    <citation type="submission" date="2022-09" db="EMBL/GenBank/DDBJ databases">
        <authorList>
            <person name="Palmer J.M."/>
        </authorList>
    </citation>
    <scope>NUCLEOTIDE SEQUENCE [LARGE SCALE GENOMIC DNA]</scope>
    <source>
        <strain evidence="6 7">DSM 7382</strain>
    </source>
</reference>
<evidence type="ECO:0000256" key="4">
    <source>
        <dbReference type="RuleBase" id="RU000384"/>
    </source>
</evidence>
<dbReference type="EMBL" id="JASBNA010000008">
    <property type="protein sequence ID" value="KAK7689432.1"/>
    <property type="molecule type" value="Genomic_DNA"/>
</dbReference>
<dbReference type="Proteomes" id="UP001385951">
    <property type="component" value="Unassembled WGS sequence"/>
</dbReference>
<dbReference type="InterPro" id="IPR008146">
    <property type="entry name" value="Gln_synth_cat_dom"/>
</dbReference>